<evidence type="ECO:0000313" key="1">
    <source>
        <dbReference type="EMBL" id="ETM02161.1"/>
    </source>
</evidence>
<protein>
    <submittedName>
        <fullName evidence="1">Uncharacterized protein</fullName>
    </submittedName>
</protein>
<proteinExistence type="predicted"/>
<name>W2M007_PHYNI</name>
<dbReference type="Proteomes" id="UP000054423">
    <property type="component" value="Unassembled WGS sequence"/>
</dbReference>
<dbReference type="VEuPathDB" id="FungiDB:PPTG_10610"/>
<accession>W2M007</accession>
<sequence length="210" mass="23864">MSSCLPRRFTNHTSADVCLPMYGRTCLTPFQSSISRDPAPNLPRHDGRIGYRYPRSRAKTPSVYPTSIVRDGFATSKKDNAIKRLSPPIHKLQPVKTAFLRLLHRQIDLEQRVQCILWGAGLISFFFLLRRSEFLKIGSTRHFYCLKRKNGFFSDSNGVPTTGVAATPVTIGVERSKNDQYERRAWRTLQKSADPIICPVAASKHMLLEK</sequence>
<gene>
    <name evidence="1" type="ORF">L917_01325</name>
</gene>
<reference evidence="1" key="1">
    <citation type="submission" date="2013-11" db="EMBL/GenBank/DDBJ databases">
        <title>The Genome Sequence of Phytophthora parasitica CHvinca01.</title>
        <authorList>
            <consortium name="The Broad Institute Genomics Platform"/>
            <person name="Russ C."/>
            <person name="Tyler B."/>
            <person name="Panabieres F."/>
            <person name="Shan W."/>
            <person name="Tripathy S."/>
            <person name="Grunwald N."/>
            <person name="Machado M."/>
            <person name="Johnson C.S."/>
            <person name="Arredondo F."/>
            <person name="Hong C."/>
            <person name="Coffey M."/>
            <person name="Young S.K."/>
            <person name="Zeng Q."/>
            <person name="Gargeya S."/>
            <person name="Fitzgerald M."/>
            <person name="Abouelleil A."/>
            <person name="Alvarado L."/>
            <person name="Chapman S.B."/>
            <person name="Gainer-Dewar J."/>
            <person name="Goldberg J."/>
            <person name="Griggs A."/>
            <person name="Gujja S."/>
            <person name="Hansen M."/>
            <person name="Howarth C."/>
            <person name="Imamovic A."/>
            <person name="Ireland A."/>
            <person name="Larimer J."/>
            <person name="McCowan C."/>
            <person name="Murphy C."/>
            <person name="Pearson M."/>
            <person name="Poon T.W."/>
            <person name="Priest M."/>
            <person name="Roberts A."/>
            <person name="Saif S."/>
            <person name="Shea T."/>
            <person name="Sykes S."/>
            <person name="Wortman J."/>
            <person name="Nusbaum C."/>
            <person name="Birren B."/>
        </authorList>
    </citation>
    <scope>NUCLEOTIDE SEQUENCE [LARGE SCALE GENOMIC DNA]</scope>
    <source>
        <strain evidence="1">CHvinca01</strain>
    </source>
</reference>
<organism evidence="1">
    <name type="scientific">Phytophthora nicotianae</name>
    <name type="common">Potato buckeye rot agent</name>
    <name type="synonym">Phytophthora parasitica</name>
    <dbReference type="NCBI Taxonomy" id="4792"/>
    <lineage>
        <taxon>Eukaryota</taxon>
        <taxon>Sar</taxon>
        <taxon>Stramenopiles</taxon>
        <taxon>Oomycota</taxon>
        <taxon>Peronosporomycetes</taxon>
        <taxon>Peronosporales</taxon>
        <taxon>Peronosporaceae</taxon>
        <taxon>Phytophthora</taxon>
    </lineage>
</organism>
<dbReference type="AlphaFoldDB" id="W2M007"/>
<dbReference type="EMBL" id="KI677477">
    <property type="protein sequence ID" value="ETM02161.1"/>
    <property type="molecule type" value="Genomic_DNA"/>
</dbReference>